<feature type="compositionally biased region" description="Basic residues" evidence="1">
    <location>
        <begin position="1"/>
        <end position="12"/>
    </location>
</feature>
<feature type="transmembrane region" description="Helical" evidence="2">
    <location>
        <begin position="45"/>
        <end position="66"/>
    </location>
</feature>
<feature type="transmembrane region" description="Helical" evidence="2">
    <location>
        <begin position="238"/>
        <end position="261"/>
    </location>
</feature>
<feature type="transmembrane region" description="Helical" evidence="2">
    <location>
        <begin position="183"/>
        <end position="203"/>
    </location>
</feature>
<dbReference type="Proteomes" id="UP000656804">
    <property type="component" value="Unassembled WGS sequence"/>
</dbReference>
<evidence type="ECO:0000256" key="2">
    <source>
        <dbReference type="SAM" id="Phobius"/>
    </source>
</evidence>
<feature type="transmembrane region" description="Helical" evidence="2">
    <location>
        <begin position="380"/>
        <end position="402"/>
    </location>
</feature>
<dbReference type="EMBL" id="JADIVZ010000001">
    <property type="protein sequence ID" value="MBF4160125.1"/>
    <property type="molecule type" value="Genomic_DNA"/>
</dbReference>
<feature type="transmembrane region" description="Helical" evidence="2">
    <location>
        <begin position="159"/>
        <end position="176"/>
    </location>
</feature>
<gene>
    <name evidence="3" type="ORF">ISG29_00370</name>
</gene>
<dbReference type="PANTHER" id="PTHR41771">
    <property type="entry name" value="MEMBRANE PROTEIN-RELATED"/>
    <property type="match status" value="1"/>
</dbReference>
<dbReference type="Pfam" id="PF07907">
    <property type="entry name" value="YibE_F"/>
    <property type="match status" value="1"/>
</dbReference>
<feature type="transmembrane region" description="Helical" evidence="2">
    <location>
        <begin position="281"/>
        <end position="302"/>
    </location>
</feature>
<protein>
    <submittedName>
        <fullName evidence="3">YibE/F family protein</fullName>
    </submittedName>
</protein>
<keyword evidence="4" id="KW-1185">Reference proteome</keyword>
<comment type="caution">
    <text evidence="3">The sequence shown here is derived from an EMBL/GenBank/DDBJ whole genome shotgun (WGS) entry which is preliminary data.</text>
</comment>
<evidence type="ECO:0000313" key="3">
    <source>
        <dbReference type="EMBL" id="MBF4160125.1"/>
    </source>
</evidence>
<feature type="transmembrane region" description="Helical" evidence="2">
    <location>
        <begin position="209"/>
        <end position="226"/>
    </location>
</feature>
<evidence type="ECO:0000313" key="4">
    <source>
        <dbReference type="Proteomes" id="UP000656804"/>
    </source>
</evidence>
<feature type="region of interest" description="Disordered" evidence="1">
    <location>
        <begin position="1"/>
        <end position="34"/>
    </location>
</feature>
<name>A0A930UY35_9ACTN</name>
<dbReference type="PANTHER" id="PTHR41771:SF1">
    <property type="entry name" value="MEMBRANE PROTEIN"/>
    <property type="match status" value="1"/>
</dbReference>
<keyword evidence="2" id="KW-0472">Membrane</keyword>
<accession>A0A930UY35</accession>
<evidence type="ECO:0000256" key="1">
    <source>
        <dbReference type="SAM" id="MobiDB-lite"/>
    </source>
</evidence>
<keyword evidence="2" id="KW-1133">Transmembrane helix</keyword>
<organism evidence="3 4">
    <name type="scientific">Nocardioides acrostichi</name>
    <dbReference type="NCBI Taxonomy" id="2784339"/>
    <lineage>
        <taxon>Bacteria</taxon>
        <taxon>Bacillati</taxon>
        <taxon>Actinomycetota</taxon>
        <taxon>Actinomycetes</taxon>
        <taxon>Propionibacteriales</taxon>
        <taxon>Nocardioidaceae</taxon>
        <taxon>Nocardioides</taxon>
    </lineage>
</organism>
<dbReference type="AlphaFoldDB" id="A0A930UY35"/>
<sequence>MASRGGARRAPRHSASGHTHGHGHAHGHGHGVGLDSPPVPTWARFGLIGVIVLATLGALLGTVLLWPDGDATPRGGLDGIVASAPGVTYPHATVTDVGRDALAAEVDEGTDRGSTVRVQVPPEVAASGLTVGDRVELVRVPAQAGGETSWSYNNTDRDAVLLWLVVLFAVVVLVVARLRGLMAMVGLAVAGVVIWRFTLPALLDGENGLAVAVVTATLIMVVVLYTTHGFSLRTSAALVGTLLGVAATAGIALFWAGQARLTGVSDESGGLLVSAAGDLDFRGLLACAFVVAGLGVLNDVTITQASAVWELRAASSQMSRRQLWRGAMRIGRDHIASTIYTIAFAYAGSSLVVLMLLSLYDRPLLDLVSSEQLAEEVVRTLTSSIGLVLAVPLTTAVAVGLVGGPRRDRLE</sequence>
<feature type="transmembrane region" description="Helical" evidence="2">
    <location>
        <begin position="338"/>
        <end position="360"/>
    </location>
</feature>
<proteinExistence type="predicted"/>
<dbReference type="InterPro" id="IPR012507">
    <property type="entry name" value="YibE_F"/>
</dbReference>
<keyword evidence="2" id="KW-0812">Transmembrane</keyword>
<reference evidence="3" key="1">
    <citation type="submission" date="2020-11" db="EMBL/GenBank/DDBJ databases">
        <title>Nocardioides sp. CBS4Y-1, whole genome shotgun sequence.</title>
        <authorList>
            <person name="Tuo L."/>
        </authorList>
    </citation>
    <scope>NUCLEOTIDE SEQUENCE</scope>
    <source>
        <strain evidence="3">CBS4Y-1</strain>
    </source>
</reference>
<feature type="compositionally biased region" description="Basic residues" evidence="1">
    <location>
        <begin position="19"/>
        <end position="29"/>
    </location>
</feature>